<dbReference type="PANTHER" id="PTHR10963">
    <property type="entry name" value="GLYCOSYL HYDROLASE-RELATED"/>
    <property type="match status" value="1"/>
</dbReference>
<dbReference type="Gene3D" id="2.60.120.200">
    <property type="match status" value="1"/>
</dbReference>
<evidence type="ECO:0000313" key="9">
    <source>
        <dbReference type="Proteomes" id="UP000006753"/>
    </source>
</evidence>
<comment type="similarity">
    <text evidence="2">Belongs to the glycosyl hydrolase 16 family.</text>
</comment>
<feature type="chain" id="PRO_5003853128" description="endo-1,3(4)-beta-glucanase" evidence="6">
    <location>
        <begin position="24"/>
        <end position="330"/>
    </location>
</feature>
<dbReference type="InterPro" id="IPR013320">
    <property type="entry name" value="ConA-like_dom_sf"/>
</dbReference>
<dbReference type="Proteomes" id="UP000006753">
    <property type="component" value="Unassembled WGS sequence"/>
</dbReference>
<dbReference type="SUPFAM" id="SSF49899">
    <property type="entry name" value="Concanavalin A-like lectins/glucanases"/>
    <property type="match status" value="1"/>
</dbReference>
<dbReference type="InterPro" id="IPR050546">
    <property type="entry name" value="Glycosyl_Hydrlase_16"/>
</dbReference>
<dbReference type="Pfam" id="PF26113">
    <property type="entry name" value="GH16_XgeA"/>
    <property type="match status" value="1"/>
</dbReference>
<feature type="signal peptide" evidence="6">
    <location>
        <begin position="1"/>
        <end position="23"/>
    </location>
</feature>
<proteinExistence type="inferred from homology"/>
<keyword evidence="5" id="KW-0326">Glycosidase</keyword>
<evidence type="ECO:0000256" key="6">
    <source>
        <dbReference type="SAM" id="SignalP"/>
    </source>
</evidence>
<feature type="domain" description="GH16" evidence="7">
    <location>
        <begin position="20"/>
        <end position="280"/>
    </location>
</feature>
<evidence type="ECO:0000256" key="4">
    <source>
        <dbReference type="ARBA" id="ARBA00022801"/>
    </source>
</evidence>
<sequence length="330" mass="34974">MQLSLITMRLGVSLSFAIGVTQAEYIIQDSYNATNFFNEFNFFSDKDPTDGFVAYSNAASANSSQLAGYLDQGVYLGVDSTTVDPAGGRGSTRVESKKTYTHGLFISDIAHMPESTCGVWPAMWTVGGDWPANGEIDIIEGVNTDTTDTITLHTSPGCNMESTGSIATSTLSTTDCNAGPATAGCSLTTKSPFGTGFNAAGGGVYAMEWTSATIKVWHFTRDAIPADITAENPNPNTWGPPVAAFSGSGCSIDSHFQKHQIVINTTFCGQWAGRVWDNDETCSKLAPTCDAYVAANPQAFESAFWQINSVKVYQANMAGGAAKRAQPFSG</sequence>
<dbReference type="InterPro" id="IPR000757">
    <property type="entry name" value="Beta-glucanase-like"/>
</dbReference>
<comment type="catalytic activity">
    <reaction evidence="1">
        <text>Endohydrolysis of (1-&gt;3)- or (1-&gt;4)-linkages in beta-D-glucans when the glucose residue whose reducing group is involved in the linkage to be hydrolyzed is itself substituted at C-3.</text>
        <dbReference type="EC" id="3.2.1.6"/>
    </reaction>
</comment>
<dbReference type="EC" id="3.2.1.6" evidence="3"/>
<gene>
    <name evidence="8" type="ORF">MBM_00101</name>
</gene>
<dbReference type="CDD" id="cd02181">
    <property type="entry name" value="GH16_fungal_Lam16A_glucanase"/>
    <property type="match status" value="1"/>
</dbReference>
<dbReference type="PANTHER" id="PTHR10963:SF24">
    <property type="entry name" value="GLYCOSIDASE C21B10.07-RELATED"/>
    <property type="match status" value="1"/>
</dbReference>
<dbReference type="GO" id="GO:0009251">
    <property type="term" value="P:glucan catabolic process"/>
    <property type="evidence" value="ECO:0007669"/>
    <property type="project" value="TreeGrafter"/>
</dbReference>
<evidence type="ECO:0000259" key="7">
    <source>
        <dbReference type="PROSITE" id="PS51762"/>
    </source>
</evidence>
<organism evidence="8 9">
    <name type="scientific">Marssonina brunnea f. sp. multigermtubi (strain MB_m1)</name>
    <name type="common">Marssonina leaf spot fungus</name>
    <dbReference type="NCBI Taxonomy" id="1072389"/>
    <lineage>
        <taxon>Eukaryota</taxon>
        <taxon>Fungi</taxon>
        <taxon>Dikarya</taxon>
        <taxon>Ascomycota</taxon>
        <taxon>Pezizomycotina</taxon>
        <taxon>Leotiomycetes</taxon>
        <taxon>Helotiales</taxon>
        <taxon>Drepanopezizaceae</taxon>
        <taxon>Drepanopeziza</taxon>
    </lineage>
</organism>
<dbReference type="GeneID" id="18756036"/>
<dbReference type="AlphaFoldDB" id="K1XJY3"/>
<dbReference type="FunFam" id="2.60.120.200:FF:000114">
    <property type="entry name" value="Probable endo-1,3(4)-beta-glucanase NFIA_089530"/>
    <property type="match status" value="1"/>
</dbReference>
<protein>
    <recommendedName>
        <fullName evidence="3">endo-1,3(4)-beta-glucanase</fullName>
        <ecNumber evidence="3">3.2.1.6</ecNumber>
    </recommendedName>
</protein>
<evidence type="ECO:0000256" key="2">
    <source>
        <dbReference type="ARBA" id="ARBA00006865"/>
    </source>
</evidence>
<dbReference type="GO" id="GO:0052861">
    <property type="term" value="F:endo-1,3(4)-beta-glucanase activity"/>
    <property type="evidence" value="ECO:0007669"/>
    <property type="project" value="UniProtKB-EC"/>
</dbReference>
<dbReference type="OrthoDB" id="192832at2759"/>
<dbReference type="eggNOG" id="ENOG502QUM3">
    <property type="taxonomic scope" value="Eukaryota"/>
</dbReference>
<keyword evidence="6" id="KW-0732">Signal</keyword>
<keyword evidence="9" id="KW-1185">Reference proteome</keyword>
<dbReference type="PROSITE" id="PS51762">
    <property type="entry name" value="GH16_2"/>
    <property type="match status" value="1"/>
</dbReference>
<dbReference type="OMA" id="FKNAYWL"/>
<keyword evidence="4" id="KW-0378">Hydrolase</keyword>
<evidence type="ECO:0000313" key="8">
    <source>
        <dbReference type="EMBL" id="EKD20988.1"/>
    </source>
</evidence>
<evidence type="ECO:0000256" key="3">
    <source>
        <dbReference type="ARBA" id="ARBA00012599"/>
    </source>
</evidence>
<accession>K1XJY3</accession>
<dbReference type="EMBL" id="JH921428">
    <property type="protein sequence ID" value="EKD20988.1"/>
    <property type="molecule type" value="Genomic_DNA"/>
</dbReference>
<evidence type="ECO:0000256" key="1">
    <source>
        <dbReference type="ARBA" id="ARBA00000124"/>
    </source>
</evidence>
<dbReference type="KEGG" id="mbe:MBM_00101"/>
<reference evidence="8 9" key="1">
    <citation type="journal article" date="2012" name="BMC Genomics">
        <title>Sequencing the genome of Marssonina brunnea reveals fungus-poplar co-evolution.</title>
        <authorList>
            <person name="Zhu S."/>
            <person name="Cao Y.-Z."/>
            <person name="Jiang C."/>
            <person name="Tan B.-Y."/>
            <person name="Wang Z."/>
            <person name="Feng S."/>
            <person name="Zhang L."/>
            <person name="Su X.-H."/>
            <person name="Brejova B."/>
            <person name="Vinar T."/>
            <person name="Xu M."/>
            <person name="Wang M.-X."/>
            <person name="Zhang S.-G."/>
            <person name="Huang M.-R."/>
            <person name="Wu R."/>
            <person name="Zhou Y."/>
        </authorList>
    </citation>
    <scope>NUCLEOTIDE SEQUENCE [LARGE SCALE GENOMIC DNA]</scope>
    <source>
        <strain evidence="8 9">MB_m1</strain>
    </source>
</reference>
<dbReference type="HOGENOM" id="CLU_016972_1_1_1"/>
<evidence type="ECO:0000256" key="5">
    <source>
        <dbReference type="ARBA" id="ARBA00023295"/>
    </source>
</evidence>
<name>K1XJY3_MARBU</name>
<dbReference type="InParanoid" id="K1XJY3"/>